<dbReference type="InterPro" id="IPR006058">
    <property type="entry name" value="2Fe2S_fd_BS"/>
</dbReference>
<dbReference type="Pfam" id="PF13183">
    <property type="entry name" value="Fer4_8"/>
    <property type="match status" value="1"/>
</dbReference>
<dbReference type="InterPro" id="IPR012675">
    <property type="entry name" value="Beta-grasp_dom_sf"/>
</dbReference>
<dbReference type="InterPro" id="IPR017900">
    <property type="entry name" value="4Fe4S_Fe_S_CS"/>
</dbReference>
<feature type="domain" description="4Fe-4S ferredoxin-type" evidence="7">
    <location>
        <begin position="161"/>
        <end position="191"/>
    </location>
</feature>
<dbReference type="SUPFAM" id="SSF46548">
    <property type="entry name" value="alpha-helical ferredoxin"/>
    <property type="match status" value="1"/>
</dbReference>
<dbReference type="InterPro" id="IPR036010">
    <property type="entry name" value="2Fe-2S_ferredoxin-like_sf"/>
</dbReference>
<dbReference type="EMBL" id="JWJD01000003">
    <property type="protein sequence ID" value="KIH76470.1"/>
    <property type="molecule type" value="Genomic_DNA"/>
</dbReference>
<dbReference type="PANTHER" id="PTHR11921:SF41">
    <property type="entry name" value="SUCCINATE DEHYDROGENASE"/>
    <property type="match status" value="1"/>
</dbReference>
<keyword evidence="4" id="KW-0408">Iron</keyword>
<dbReference type="Proteomes" id="UP000035068">
    <property type="component" value="Unassembled WGS sequence"/>
</dbReference>
<dbReference type="InterPro" id="IPR009051">
    <property type="entry name" value="Helical_ferredxn"/>
</dbReference>
<evidence type="ECO:0000256" key="2">
    <source>
        <dbReference type="ARBA" id="ARBA00009433"/>
    </source>
</evidence>
<dbReference type="PROSITE" id="PS00197">
    <property type="entry name" value="2FE2S_FER_1"/>
    <property type="match status" value="1"/>
</dbReference>
<gene>
    <name evidence="8" type="ORF">GFER_09750</name>
</gene>
<dbReference type="SUPFAM" id="SSF54292">
    <property type="entry name" value="2Fe-2S ferredoxin-like"/>
    <property type="match status" value="1"/>
</dbReference>
<comment type="cofactor">
    <cofactor evidence="1">
        <name>[3Fe-4S] cluster</name>
        <dbReference type="ChEBI" id="CHEBI:21137"/>
    </cofactor>
</comment>
<evidence type="ECO:0000313" key="9">
    <source>
        <dbReference type="Proteomes" id="UP000035068"/>
    </source>
</evidence>
<dbReference type="InterPro" id="IPR025192">
    <property type="entry name" value="Succ_DH/fum_Rdtase_N"/>
</dbReference>
<evidence type="ECO:0000256" key="3">
    <source>
        <dbReference type="ARBA" id="ARBA00022723"/>
    </source>
</evidence>
<dbReference type="PANTHER" id="PTHR11921">
    <property type="entry name" value="SUCCINATE DEHYDROGENASE IRON-SULFUR PROTEIN"/>
    <property type="match status" value="1"/>
</dbReference>
<keyword evidence="3" id="KW-0479">Metal-binding</keyword>
<evidence type="ECO:0000256" key="6">
    <source>
        <dbReference type="ARBA" id="ARBA00034078"/>
    </source>
</evidence>
<accession>A0A0C2HNE8</accession>
<evidence type="ECO:0000259" key="7">
    <source>
        <dbReference type="PROSITE" id="PS51379"/>
    </source>
</evidence>
<reference evidence="8 9" key="1">
    <citation type="submission" date="2014-12" db="EMBL/GenBank/DDBJ databases">
        <title>Genomes of Geoalkalibacter ferrihydriticus and Geoalkalibacter subterraneus, two haloalkaliphilic metal-reducing members of the Geobacteraceae.</title>
        <authorList>
            <person name="Badalamenti J.P."/>
            <person name="Torres C.I."/>
            <person name="Krajmalnik-Brown R."/>
            <person name="Bond D.R."/>
        </authorList>
    </citation>
    <scope>NUCLEOTIDE SEQUENCE [LARGE SCALE GENOMIC DNA]</scope>
    <source>
        <strain evidence="8 9">DSM 17813</strain>
    </source>
</reference>
<dbReference type="InterPro" id="IPR050573">
    <property type="entry name" value="SDH/FRD_Iron-Sulfur"/>
</dbReference>
<dbReference type="Gene3D" id="1.10.1060.10">
    <property type="entry name" value="Alpha-helical ferredoxin"/>
    <property type="match status" value="1"/>
</dbReference>
<comment type="similarity">
    <text evidence="2">Belongs to the succinate dehydrogenase/fumarate reductase iron-sulfur protein family.</text>
</comment>
<dbReference type="GO" id="GO:0009060">
    <property type="term" value="P:aerobic respiration"/>
    <property type="evidence" value="ECO:0007669"/>
    <property type="project" value="TreeGrafter"/>
</dbReference>
<dbReference type="PROSITE" id="PS51379">
    <property type="entry name" value="4FE4S_FER_2"/>
    <property type="match status" value="1"/>
</dbReference>
<sequence>MNLTLYVWRQKGPGEKGKLEKYEAKDVSPDSSFLEMLDEVNEELIRKGKEPIAFDHDCREGICGMCSQVINGVPHGPEEEITVCQLHMRTFKDGDAIYIEPWRSKAFPIIKDLVVDRTAFERIMQAYGYVSCHTGGCPTSTESHNGGVPDSNSILIPQPDAEAAMDAAACIGCGACVAACPNASAMLFTSAKVSQLALLPQGKPEAARRVKAMVEQMDKEGFGNCTNHYECEAACPKGISVSFIARMNRELIKAMPQAD</sequence>
<evidence type="ECO:0000256" key="1">
    <source>
        <dbReference type="ARBA" id="ARBA00001927"/>
    </source>
</evidence>
<dbReference type="NCBIfam" id="NF005746">
    <property type="entry name" value="PRK07570.1"/>
    <property type="match status" value="1"/>
</dbReference>
<dbReference type="RefSeq" id="WP_040099016.1">
    <property type="nucleotide sequence ID" value="NZ_JWJD01000003.1"/>
</dbReference>
<keyword evidence="5" id="KW-0411">Iron-sulfur</keyword>
<comment type="caution">
    <text evidence="8">The sequence shown here is derived from an EMBL/GenBank/DDBJ whole genome shotgun (WGS) entry which is preliminary data.</text>
</comment>
<protein>
    <submittedName>
        <fullName evidence="8">Succinate dehydrogenase</fullName>
    </submittedName>
</protein>
<dbReference type="PROSITE" id="PS00198">
    <property type="entry name" value="4FE4S_FER_1"/>
    <property type="match status" value="1"/>
</dbReference>
<dbReference type="GO" id="GO:0022904">
    <property type="term" value="P:respiratory electron transport chain"/>
    <property type="evidence" value="ECO:0007669"/>
    <property type="project" value="TreeGrafter"/>
</dbReference>
<dbReference type="GO" id="GO:0009055">
    <property type="term" value="F:electron transfer activity"/>
    <property type="evidence" value="ECO:0007669"/>
    <property type="project" value="InterPro"/>
</dbReference>
<evidence type="ECO:0000313" key="8">
    <source>
        <dbReference type="EMBL" id="KIH76470.1"/>
    </source>
</evidence>
<dbReference type="InterPro" id="IPR017896">
    <property type="entry name" value="4Fe4S_Fe-S-bd"/>
</dbReference>
<organism evidence="8 9">
    <name type="scientific">Geoalkalibacter ferrihydriticus DSM 17813</name>
    <dbReference type="NCBI Taxonomy" id="1121915"/>
    <lineage>
        <taxon>Bacteria</taxon>
        <taxon>Pseudomonadati</taxon>
        <taxon>Thermodesulfobacteriota</taxon>
        <taxon>Desulfuromonadia</taxon>
        <taxon>Desulfuromonadales</taxon>
        <taxon>Geoalkalibacteraceae</taxon>
        <taxon>Geoalkalibacter</taxon>
    </lineage>
</organism>
<comment type="cofactor">
    <cofactor evidence="6">
        <name>[2Fe-2S] cluster</name>
        <dbReference type="ChEBI" id="CHEBI:190135"/>
    </cofactor>
</comment>
<dbReference type="Pfam" id="PF13085">
    <property type="entry name" value="Fer2_3"/>
    <property type="match status" value="1"/>
</dbReference>
<dbReference type="GO" id="GO:0046872">
    <property type="term" value="F:metal ion binding"/>
    <property type="evidence" value="ECO:0007669"/>
    <property type="project" value="UniProtKB-KW"/>
</dbReference>
<keyword evidence="9" id="KW-1185">Reference proteome</keyword>
<proteinExistence type="inferred from homology"/>
<dbReference type="GO" id="GO:0051537">
    <property type="term" value="F:2 iron, 2 sulfur cluster binding"/>
    <property type="evidence" value="ECO:0007669"/>
    <property type="project" value="InterPro"/>
</dbReference>
<evidence type="ECO:0000256" key="4">
    <source>
        <dbReference type="ARBA" id="ARBA00023004"/>
    </source>
</evidence>
<dbReference type="Gene3D" id="3.10.20.30">
    <property type="match status" value="1"/>
</dbReference>
<name>A0A0C2HNE8_9BACT</name>
<evidence type="ECO:0000256" key="5">
    <source>
        <dbReference type="ARBA" id="ARBA00023014"/>
    </source>
</evidence>
<dbReference type="AlphaFoldDB" id="A0A0C2HNE8"/>